<dbReference type="WBParaSite" id="ACRNAN_scaffold11998.g16886.t1">
    <property type="protein sequence ID" value="ACRNAN_scaffold11998.g16886.t1"/>
    <property type="gene ID" value="ACRNAN_scaffold11998.g16886"/>
</dbReference>
<sequence>MSLFNLHSIHSWFSLTLQRPRTSRWEVVFVSELFVLLLERLKESFIEKSGKAKFSASAKRKEIIVKIAARQVLTELGEVEDEGKTRWYATLEKLTQEPWPL</sequence>
<keyword evidence="1" id="KW-1185">Reference proteome</keyword>
<accession>A0A914CLN9</accession>
<reference evidence="2" key="1">
    <citation type="submission" date="2022-11" db="UniProtKB">
        <authorList>
            <consortium name="WormBaseParasite"/>
        </authorList>
    </citation>
    <scope>IDENTIFICATION</scope>
</reference>
<dbReference type="AlphaFoldDB" id="A0A914CLN9"/>
<evidence type="ECO:0000313" key="1">
    <source>
        <dbReference type="Proteomes" id="UP000887540"/>
    </source>
</evidence>
<organism evidence="1 2">
    <name type="scientific">Acrobeloides nanus</name>
    <dbReference type="NCBI Taxonomy" id="290746"/>
    <lineage>
        <taxon>Eukaryota</taxon>
        <taxon>Metazoa</taxon>
        <taxon>Ecdysozoa</taxon>
        <taxon>Nematoda</taxon>
        <taxon>Chromadorea</taxon>
        <taxon>Rhabditida</taxon>
        <taxon>Tylenchina</taxon>
        <taxon>Cephalobomorpha</taxon>
        <taxon>Cephaloboidea</taxon>
        <taxon>Cephalobidae</taxon>
        <taxon>Acrobeloides</taxon>
    </lineage>
</organism>
<evidence type="ECO:0000313" key="2">
    <source>
        <dbReference type="WBParaSite" id="ACRNAN_scaffold11998.g16886.t1"/>
    </source>
</evidence>
<protein>
    <submittedName>
        <fullName evidence="2">Uncharacterized protein</fullName>
    </submittedName>
</protein>
<proteinExistence type="predicted"/>
<name>A0A914CLN9_9BILA</name>
<dbReference type="Proteomes" id="UP000887540">
    <property type="component" value="Unplaced"/>
</dbReference>